<evidence type="ECO:0000313" key="1">
    <source>
        <dbReference type="EMBL" id="KRG63593.1"/>
    </source>
</evidence>
<dbReference type="RefSeq" id="WP_057634340.1">
    <property type="nucleotide sequence ID" value="NZ_LDJI01000021.1"/>
</dbReference>
<dbReference type="PATRIC" id="fig|405444.3.peg.1458"/>
<sequence length="99" mass="11780">MKTTSAAQRTIDRDAELAYWRGVHAIGRLGQHDFDHYQRLLEMGYDVYQAYPRANEEQLYRVLQDSYHRHNPSLAVPWDEARWLVRHAWHHAESGRGLH</sequence>
<gene>
    <name evidence="1" type="ORF">ABB26_11835</name>
</gene>
<accession>A0A0R0C190</accession>
<reference evidence="1 2" key="1">
    <citation type="submission" date="2015-05" db="EMBL/GenBank/DDBJ databases">
        <title>Genome sequencing and analysis of members of genus Stenotrophomonas.</title>
        <authorList>
            <person name="Patil P.P."/>
            <person name="Midha S."/>
            <person name="Patil P.B."/>
        </authorList>
    </citation>
    <scope>NUCLEOTIDE SEQUENCE [LARGE SCALE GENOMIC DNA]</scope>
    <source>
        <strain evidence="1 2">DSM 18929</strain>
    </source>
</reference>
<dbReference type="EMBL" id="LDJI01000021">
    <property type="protein sequence ID" value="KRG63593.1"/>
    <property type="molecule type" value="Genomic_DNA"/>
</dbReference>
<dbReference type="OrthoDB" id="5998667at2"/>
<organism evidence="1 2">
    <name type="scientific">Stenotrophomonas humi</name>
    <dbReference type="NCBI Taxonomy" id="405444"/>
    <lineage>
        <taxon>Bacteria</taxon>
        <taxon>Pseudomonadati</taxon>
        <taxon>Pseudomonadota</taxon>
        <taxon>Gammaproteobacteria</taxon>
        <taxon>Lysobacterales</taxon>
        <taxon>Lysobacteraceae</taxon>
        <taxon>Stenotrophomonas</taxon>
    </lineage>
</organism>
<comment type="caution">
    <text evidence="1">The sequence shown here is derived from an EMBL/GenBank/DDBJ whole genome shotgun (WGS) entry which is preliminary data.</text>
</comment>
<proteinExistence type="predicted"/>
<dbReference type="Proteomes" id="UP000050864">
    <property type="component" value="Unassembled WGS sequence"/>
</dbReference>
<name>A0A0R0C190_9GAMM</name>
<protein>
    <submittedName>
        <fullName evidence="1">Uncharacterized protein</fullName>
    </submittedName>
</protein>
<evidence type="ECO:0000313" key="2">
    <source>
        <dbReference type="Proteomes" id="UP000050864"/>
    </source>
</evidence>
<keyword evidence="2" id="KW-1185">Reference proteome</keyword>
<dbReference type="AlphaFoldDB" id="A0A0R0C190"/>